<evidence type="ECO:0000256" key="8">
    <source>
        <dbReference type="NCBIfam" id="TIGR00977"/>
    </source>
</evidence>
<dbReference type="PROSITE" id="PS50991">
    <property type="entry name" value="PYR_CT"/>
    <property type="match status" value="1"/>
</dbReference>
<comment type="pathway">
    <text evidence="1">Amino-acid biosynthesis; L-isoleucine biosynthesis; 2-oxobutanoate from pyruvate: step 1/3.</text>
</comment>
<dbReference type="Gene3D" id="1.10.238.260">
    <property type="match status" value="1"/>
</dbReference>
<dbReference type="GO" id="GO:0003852">
    <property type="term" value="F:2-isopropylmalate synthase activity"/>
    <property type="evidence" value="ECO:0007669"/>
    <property type="project" value="InterPro"/>
</dbReference>
<evidence type="ECO:0000256" key="1">
    <source>
        <dbReference type="ARBA" id="ARBA00004743"/>
    </source>
</evidence>
<evidence type="ECO:0000313" key="11">
    <source>
        <dbReference type="EMBL" id="MXY92544.1"/>
    </source>
</evidence>
<dbReference type="EMBL" id="VXRG01000036">
    <property type="protein sequence ID" value="MXY92544.1"/>
    <property type="molecule type" value="Genomic_DNA"/>
</dbReference>
<evidence type="ECO:0000256" key="7">
    <source>
        <dbReference type="ARBA" id="ARBA00048263"/>
    </source>
</evidence>
<accession>A0A6B0YN96</accession>
<dbReference type="SMART" id="SM00917">
    <property type="entry name" value="LeuA_dimer"/>
    <property type="match status" value="1"/>
</dbReference>
<dbReference type="InterPro" id="IPR054691">
    <property type="entry name" value="LeuA/HCS_post-cat"/>
</dbReference>
<dbReference type="CDD" id="cd07941">
    <property type="entry name" value="DRE_TIM_LeuA3"/>
    <property type="match status" value="1"/>
</dbReference>
<dbReference type="Gene3D" id="3.30.160.270">
    <property type="match status" value="1"/>
</dbReference>
<evidence type="ECO:0000256" key="4">
    <source>
        <dbReference type="ARBA" id="ARBA00022624"/>
    </source>
</evidence>
<organism evidence="11">
    <name type="scientific">Caldilineaceae bacterium SB0664_bin_27</name>
    <dbReference type="NCBI Taxonomy" id="2605260"/>
    <lineage>
        <taxon>Bacteria</taxon>
        <taxon>Bacillati</taxon>
        <taxon>Chloroflexota</taxon>
        <taxon>Caldilineae</taxon>
        <taxon>Caldilineales</taxon>
        <taxon>Caldilineaceae</taxon>
    </lineage>
</organism>
<reference evidence="11" key="1">
    <citation type="submission" date="2019-09" db="EMBL/GenBank/DDBJ databases">
        <title>Characterisation of the sponge microbiome using genome-centric metagenomics.</title>
        <authorList>
            <person name="Engelberts J.P."/>
            <person name="Robbins S.J."/>
            <person name="De Goeij J.M."/>
            <person name="Aranda M."/>
            <person name="Bell S.C."/>
            <person name="Webster N.S."/>
        </authorList>
    </citation>
    <scope>NUCLEOTIDE SEQUENCE</scope>
    <source>
        <strain evidence="11">SB0664_bin_27</strain>
    </source>
</reference>
<dbReference type="GO" id="GO:0043714">
    <property type="term" value="F:(R)-citramalate synthase activity"/>
    <property type="evidence" value="ECO:0007669"/>
    <property type="project" value="UniProtKB-UniRule"/>
</dbReference>
<dbReference type="UniPathway" id="UPA00047">
    <property type="reaction ID" value="UER00066"/>
</dbReference>
<dbReference type="PROSITE" id="PS00815">
    <property type="entry name" value="AIPM_HOMOCIT_SYNTH_1"/>
    <property type="match status" value="1"/>
</dbReference>
<dbReference type="GO" id="GO:0009097">
    <property type="term" value="P:isoleucine biosynthetic process"/>
    <property type="evidence" value="ECO:0007669"/>
    <property type="project" value="UniProtKB-UniRule"/>
</dbReference>
<comment type="catalytic activity">
    <reaction evidence="7">
        <text>pyruvate + acetyl-CoA + H2O = (3R)-citramalate + CoA + H(+)</text>
        <dbReference type="Rhea" id="RHEA:19045"/>
        <dbReference type="ChEBI" id="CHEBI:15361"/>
        <dbReference type="ChEBI" id="CHEBI:15377"/>
        <dbReference type="ChEBI" id="CHEBI:15378"/>
        <dbReference type="ChEBI" id="CHEBI:30934"/>
        <dbReference type="ChEBI" id="CHEBI:57287"/>
        <dbReference type="ChEBI" id="CHEBI:57288"/>
        <dbReference type="EC" id="2.3.3.21"/>
    </reaction>
</comment>
<dbReference type="InterPro" id="IPR002034">
    <property type="entry name" value="AIPM/Hcit_synth_CS"/>
</dbReference>
<comment type="similarity">
    <text evidence="2 9">Belongs to the alpha-IPM synthase/homocitrate synthase family.</text>
</comment>
<keyword evidence="4" id="KW-0412">Isoleucine biosynthesis</keyword>
<gene>
    <name evidence="11" type="ORF">F4Y42_03755</name>
</gene>
<feature type="domain" description="Pyruvate carboxyltransferase" evidence="10">
    <location>
        <begin position="8"/>
        <end position="293"/>
    </location>
</feature>
<evidence type="ECO:0000256" key="5">
    <source>
        <dbReference type="ARBA" id="ARBA00022679"/>
    </source>
</evidence>
<evidence type="ECO:0000256" key="6">
    <source>
        <dbReference type="ARBA" id="ARBA00023304"/>
    </source>
</evidence>
<dbReference type="PANTHER" id="PTHR43538">
    <property type="entry name" value="ALPHA-IPM SYNTHASE/HOMOCITRATE SYNTHASE"/>
    <property type="match status" value="1"/>
</dbReference>
<dbReference type="Pfam" id="PF00682">
    <property type="entry name" value="HMGL-like"/>
    <property type="match status" value="1"/>
</dbReference>
<dbReference type="InterPro" id="IPR013709">
    <property type="entry name" value="2-isopropylmalate_synth_dimer"/>
</dbReference>
<evidence type="ECO:0000256" key="9">
    <source>
        <dbReference type="RuleBase" id="RU003523"/>
    </source>
</evidence>
<proteinExistence type="inferred from homology"/>
<keyword evidence="3" id="KW-0028">Amino-acid biosynthesis</keyword>
<evidence type="ECO:0000259" key="10">
    <source>
        <dbReference type="PROSITE" id="PS50991"/>
    </source>
</evidence>
<dbReference type="Gene3D" id="3.20.20.70">
    <property type="entry name" value="Aldolase class I"/>
    <property type="match status" value="1"/>
</dbReference>
<dbReference type="InterPro" id="IPR005675">
    <property type="entry name" value="Citramal_synthase"/>
</dbReference>
<evidence type="ECO:0000256" key="3">
    <source>
        <dbReference type="ARBA" id="ARBA00022605"/>
    </source>
</evidence>
<dbReference type="Pfam" id="PF08502">
    <property type="entry name" value="LeuA_dimer"/>
    <property type="match status" value="1"/>
</dbReference>
<dbReference type="PANTHER" id="PTHR43538:SF1">
    <property type="entry name" value="(R)-CITRAMALATE SYNTHASE"/>
    <property type="match status" value="1"/>
</dbReference>
<dbReference type="GO" id="GO:0009098">
    <property type="term" value="P:L-leucine biosynthetic process"/>
    <property type="evidence" value="ECO:0007669"/>
    <property type="project" value="InterPro"/>
</dbReference>
<dbReference type="AlphaFoldDB" id="A0A6B0YN96"/>
<dbReference type="InterPro" id="IPR000891">
    <property type="entry name" value="PYR_CT"/>
</dbReference>
<dbReference type="InterPro" id="IPR013785">
    <property type="entry name" value="Aldolase_TIM"/>
</dbReference>
<dbReference type="NCBIfam" id="TIGR00977">
    <property type="entry name" value="citramal_synth"/>
    <property type="match status" value="1"/>
</dbReference>
<evidence type="ECO:0000256" key="2">
    <source>
        <dbReference type="ARBA" id="ARBA00006154"/>
    </source>
</evidence>
<dbReference type="Pfam" id="PF22617">
    <property type="entry name" value="HCS_D2"/>
    <property type="match status" value="1"/>
</dbReference>
<protein>
    <recommendedName>
        <fullName evidence="8">Citramalate synthase</fullName>
        <ecNumber evidence="8">2.3.3.21</ecNumber>
    </recommendedName>
</protein>
<keyword evidence="6" id="KW-0100">Branched-chain amino acid biosynthesis</keyword>
<dbReference type="SUPFAM" id="SSF110921">
    <property type="entry name" value="2-isopropylmalate synthase LeuA, allosteric (dimerisation) domain"/>
    <property type="match status" value="1"/>
</dbReference>
<dbReference type="InterPro" id="IPR036230">
    <property type="entry name" value="LeuA_allosteric_dom_sf"/>
</dbReference>
<comment type="caution">
    <text evidence="11">The sequence shown here is derived from an EMBL/GenBank/DDBJ whole genome shotgun (WGS) entry which is preliminary data.</text>
</comment>
<name>A0A6B0YN96_9CHLR</name>
<dbReference type="EC" id="2.3.3.21" evidence="8"/>
<sequence length="591" mass="64483">MEFGDVKIQLFDTTLRDGAQAEGVSLSCDDKLRIAARLDEFGIDYIEGGWPGSNPKDMEFFERAGSELKLRHARLTAFGSTCKRDIDPADDPQIQLLLQANTPVVSLFGKSWDLHVRDVLQTTPNENLRMIRESIAYLTGRGREVVYDAEHFFDGYKENAQYALDTLRQAIAGGASCVVLCDTNGGSLAWEVGEIVRTVRLELASDLASIVEGVNGKSSSQPCSGTVTLGIHAHNDSDTGVANSLEALRNGCTHVQGTINGYGERCGNANLVSIIANMQLKMGYDLVSKERLAHLTDLSHYVNELANLRPNTHQPFVGLSAFAHKGGTHVNAVLKNVDSYQHVEPERLGNQTRVLVSELSGKDNISIKADEFGVEGLSREKERAVLQQIKELENVGFEFESAEASVDLMLRRSQEGYRPRFSLIDYSVSVANRAGRGLSSEATIKAEVGDQIYHEVSEGNGPVNALMLALRKAIQGHFPHLDRMHLLDYKVRIINSDQGTGASVRVLITSSDGVHNWTTVGASTNIIEASWTAISDAVEYFLINYDPNVESGLPARGADIDYAQPSVSEYVADSTPVVSEERHSAELSSAG</sequence>
<keyword evidence="5 9" id="KW-0808">Transferase</keyword>
<dbReference type="SUPFAM" id="SSF51569">
    <property type="entry name" value="Aldolase"/>
    <property type="match status" value="1"/>
</dbReference>